<evidence type="ECO:0000313" key="9">
    <source>
        <dbReference type="Proteomes" id="UP000035068"/>
    </source>
</evidence>
<dbReference type="RefSeq" id="WP_040100271.1">
    <property type="nucleotide sequence ID" value="NZ_JWJD01000006.1"/>
</dbReference>
<feature type="binding site" evidence="5">
    <location>
        <begin position="193"/>
        <end position="196"/>
    </location>
    <ligand>
        <name>substrate</name>
    </ligand>
</feature>
<keyword evidence="3 5" id="KW-0949">S-adenosyl-L-methionine</keyword>
<evidence type="ECO:0000256" key="2">
    <source>
        <dbReference type="ARBA" id="ARBA00022679"/>
    </source>
</evidence>
<dbReference type="EC" id="2.1.1.297" evidence="5"/>
<dbReference type="AlphaFoldDB" id="A0A0C2EBH4"/>
<dbReference type="Gene3D" id="1.10.8.10">
    <property type="entry name" value="DNA helicase RuvA subunit, C-terminal domain"/>
    <property type="match status" value="1"/>
</dbReference>
<dbReference type="InterPro" id="IPR002052">
    <property type="entry name" value="DNA_methylase_N6_adenine_CS"/>
</dbReference>
<dbReference type="CDD" id="cd02440">
    <property type="entry name" value="AdoMet_MTases"/>
    <property type="match status" value="1"/>
</dbReference>
<feature type="domain" description="Release factor glutamine methyltransferase N-terminal" evidence="7">
    <location>
        <begin position="15"/>
        <end position="84"/>
    </location>
</feature>
<dbReference type="GO" id="GO:0032259">
    <property type="term" value="P:methylation"/>
    <property type="evidence" value="ECO:0007669"/>
    <property type="project" value="UniProtKB-KW"/>
</dbReference>
<dbReference type="Proteomes" id="UP000035068">
    <property type="component" value="Unassembled WGS sequence"/>
</dbReference>
<comment type="caution">
    <text evidence="8">The sequence shown here is derived from an EMBL/GenBank/DDBJ whole genome shotgun (WGS) entry which is preliminary data.</text>
</comment>
<dbReference type="InterPro" id="IPR050320">
    <property type="entry name" value="N5-glutamine_MTase"/>
</dbReference>
<protein>
    <recommendedName>
        <fullName evidence="5">Release factor glutamine methyltransferase</fullName>
        <shortName evidence="5">RF MTase</shortName>
        <ecNumber evidence="5">2.1.1.297</ecNumber>
    </recommendedName>
    <alternativeName>
        <fullName evidence="5">N5-glutamine methyltransferase PrmC</fullName>
    </alternativeName>
    <alternativeName>
        <fullName evidence="5">Protein-(glutamine-N5) MTase PrmC</fullName>
    </alternativeName>
    <alternativeName>
        <fullName evidence="5">Protein-glutamine N-methyltransferase PrmC</fullName>
    </alternativeName>
</protein>
<dbReference type="Gene3D" id="3.40.50.150">
    <property type="entry name" value="Vaccinia Virus protein VP39"/>
    <property type="match status" value="1"/>
</dbReference>
<gene>
    <name evidence="5" type="primary">prmC</name>
    <name evidence="8" type="ORF">GFER_13610</name>
</gene>
<evidence type="ECO:0000256" key="4">
    <source>
        <dbReference type="ARBA" id="ARBA00048391"/>
    </source>
</evidence>
<keyword evidence="1 5" id="KW-0489">Methyltransferase</keyword>
<dbReference type="NCBIfam" id="TIGR00536">
    <property type="entry name" value="hemK_fam"/>
    <property type="match status" value="1"/>
</dbReference>
<name>A0A0C2EBH4_9BACT</name>
<dbReference type="PANTHER" id="PTHR18895:SF74">
    <property type="entry name" value="MTRF1L RELEASE FACTOR GLUTAMINE METHYLTRANSFERASE"/>
    <property type="match status" value="1"/>
</dbReference>
<dbReference type="InterPro" id="IPR019874">
    <property type="entry name" value="RF_methyltr_PrmC"/>
</dbReference>
<dbReference type="Pfam" id="PF05175">
    <property type="entry name" value="MTS"/>
    <property type="match status" value="1"/>
</dbReference>
<comment type="catalytic activity">
    <reaction evidence="4 5">
        <text>L-glutaminyl-[peptide chain release factor] + S-adenosyl-L-methionine = N(5)-methyl-L-glutaminyl-[peptide chain release factor] + S-adenosyl-L-homocysteine + H(+)</text>
        <dbReference type="Rhea" id="RHEA:42896"/>
        <dbReference type="Rhea" id="RHEA-COMP:10271"/>
        <dbReference type="Rhea" id="RHEA-COMP:10272"/>
        <dbReference type="ChEBI" id="CHEBI:15378"/>
        <dbReference type="ChEBI" id="CHEBI:30011"/>
        <dbReference type="ChEBI" id="CHEBI:57856"/>
        <dbReference type="ChEBI" id="CHEBI:59789"/>
        <dbReference type="ChEBI" id="CHEBI:61891"/>
        <dbReference type="EC" id="2.1.1.297"/>
    </reaction>
</comment>
<dbReference type="SUPFAM" id="SSF53335">
    <property type="entry name" value="S-adenosyl-L-methionine-dependent methyltransferases"/>
    <property type="match status" value="1"/>
</dbReference>
<dbReference type="EMBL" id="JWJD01000006">
    <property type="protein sequence ID" value="KIH75943.1"/>
    <property type="molecule type" value="Genomic_DNA"/>
</dbReference>
<feature type="binding site" evidence="5">
    <location>
        <position position="193"/>
    </location>
    <ligand>
        <name>S-adenosyl-L-methionine</name>
        <dbReference type="ChEBI" id="CHEBI:59789"/>
    </ligand>
</feature>
<comment type="similarity">
    <text evidence="5">Belongs to the protein N5-glutamine methyltransferase family. PrmC subfamily.</text>
</comment>
<evidence type="ECO:0000313" key="8">
    <source>
        <dbReference type="EMBL" id="KIH75943.1"/>
    </source>
</evidence>
<dbReference type="NCBIfam" id="TIGR03534">
    <property type="entry name" value="RF_mod_PrmC"/>
    <property type="match status" value="1"/>
</dbReference>
<feature type="binding site" evidence="5">
    <location>
        <position position="150"/>
    </location>
    <ligand>
        <name>S-adenosyl-L-methionine</name>
        <dbReference type="ChEBI" id="CHEBI:59789"/>
    </ligand>
</feature>
<dbReference type="HAMAP" id="MF_02126">
    <property type="entry name" value="RF_methyltr_PrmC"/>
    <property type="match status" value="1"/>
</dbReference>
<evidence type="ECO:0000259" key="7">
    <source>
        <dbReference type="Pfam" id="PF17827"/>
    </source>
</evidence>
<dbReference type="PANTHER" id="PTHR18895">
    <property type="entry name" value="HEMK METHYLTRANSFERASE"/>
    <property type="match status" value="1"/>
</dbReference>
<reference evidence="8 9" key="1">
    <citation type="submission" date="2014-12" db="EMBL/GenBank/DDBJ databases">
        <title>Genomes of Geoalkalibacter ferrihydriticus and Geoalkalibacter subterraneus, two haloalkaliphilic metal-reducing members of the Geobacteraceae.</title>
        <authorList>
            <person name="Badalamenti J.P."/>
            <person name="Torres C.I."/>
            <person name="Krajmalnik-Brown R."/>
            <person name="Bond D.R."/>
        </authorList>
    </citation>
    <scope>NUCLEOTIDE SEQUENCE [LARGE SCALE GENOMIC DNA]</scope>
    <source>
        <strain evidence="8 9">DSM 17813</strain>
    </source>
</reference>
<dbReference type="InterPro" id="IPR007848">
    <property type="entry name" value="Small_mtfrase_dom"/>
</dbReference>
<dbReference type="Pfam" id="PF17827">
    <property type="entry name" value="PrmC_N"/>
    <property type="match status" value="1"/>
</dbReference>
<sequence length="286" mass="30991">MSAAPVNESWTVLKVLEWTAGYFRERGIESARLDADLLLAATLEVDRVGLYLRYDQPLQAQELSRFRALVARRARREPLAYILGEAEFWSLSFKVSSGVLIPRPDTEVLVEEALACGPAEARVLDVGTGSGALAVALVVERPAWQMTALDVSNLALEVATGNAARHGVRERIRFLLGDLAHLPEEEFDLIIANPPYIPSDDLSGLMADVRDFEPHLALDGGADGLAAYRALASQAPTRLSPGGWLLVEIGQGQEVAVTELFQQAGLGEIHTRADYAGIIRVVGGRI</sequence>
<keyword evidence="2 5" id="KW-0808">Transferase</keyword>
<feature type="domain" description="Methyltransferase small" evidence="6">
    <location>
        <begin position="107"/>
        <end position="196"/>
    </location>
</feature>
<evidence type="ECO:0000256" key="5">
    <source>
        <dbReference type="HAMAP-Rule" id="MF_02126"/>
    </source>
</evidence>
<keyword evidence="9" id="KW-1185">Reference proteome</keyword>
<comment type="caution">
    <text evidence="5">Lacks conserved residue(s) required for the propagation of feature annotation.</text>
</comment>
<dbReference type="GO" id="GO:0102559">
    <property type="term" value="F:peptide chain release factor N(5)-glutamine methyltransferase activity"/>
    <property type="evidence" value="ECO:0007669"/>
    <property type="project" value="UniProtKB-EC"/>
</dbReference>
<organism evidence="8 9">
    <name type="scientific">Geoalkalibacter ferrihydriticus DSM 17813</name>
    <dbReference type="NCBI Taxonomy" id="1121915"/>
    <lineage>
        <taxon>Bacteria</taxon>
        <taxon>Pseudomonadati</taxon>
        <taxon>Thermodesulfobacteriota</taxon>
        <taxon>Desulfuromonadia</taxon>
        <taxon>Desulfuromonadales</taxon>
        <taxon>Geoalkalibacteraceae</taxon>
        <taxon>Geoalkalibacter</taxon>
    </lineage>
</organism>
<dbReference type="GO" id="GO:0003676">
    <property type="term" value="F:nucleic acid binding"/>
    <property type="evidence" value="ECO:0007669"/>
    <property type="project" value="InterPro"/>
</dbReference>
<evidence type="ECO:0000256" key="1">
    <source>
        <dbReference type="ARBA" id="ARBA00022603"/>
    </source>
</evidence>
<proteinExistence type="inferred from homology"/>
<feature type="binding site" evidence="5">
    <location>
        <begin position="127"/>
        <end position="131"/>
    </location>
    <ligand>
        <name>S-adenosyl-L-methionine</name>
        <dbReference type="ChEBI" id="CHEBI:59789"/>
    </ligand>
</feature>
<dbReference type="InterPro" id="IPR040758">
    <property type="entry name" value="PrmC_N"/>
</dbReference>
<accession>A0A0C2EBH4</accession>
<evidence type="ECO:0000259" key="6">
    <source>
        <dbReference type="Pfam" id="PF05175"/>
    </source>
</evidence>
<dbReference type="InterPro" id="IPR029063">
    <property type="entry name" value="SAM-dependent_MTases_sf"/>
</dbReference>
<dbReference type="InterPro" id="IPR004556">
    <property type="entry name" value="HemK-like"/>
</dbReference>
<comment type="function">
    <text evidence="5">Methylates the class 1 translation termination release factors RF1/PrfA and RF2/PrfB on the glutamine residue of the universally conserved GGQ motif.</text>
</comment>
<dbReference type="PROSITE" id="PS00092">
    <property type="entry name" value="N6_MTASE"/>
    <property type="match status" value="1"/>
</dbReference>
<evidence type="ECO:0000256" key="3">
    <source>
        <dbReference type="ARBA" id="ARBA00022691"/>
    </source>
</evidence>